<keyword evidence="5 7" id="KW-1133">Transmembrane helix</keyword>
<reference evidence="9 10" key="1">
    <citation type="submission" date="2022-03" db="EMBL/GenBank/DDBJ databases">
        <title>Novel taxa within the pig intestine.</title>
        <authorList>
            <person name="Wylensek D."/>
            <person name="Bishof K."/>
            <person name="Afrizal A."/>
            <person name="Clavel T."/>
        </authorList>
    </citation>
    <scope>NUCLEOTIDE SEQUENCE [LARGE SCALE GENOMIC DNA]</scope>
    <source>
        <strain evidence="9 10">CLA-KB-P133</strain>
    </source>
</reference>
<feature type="transmembrane region" description="Helical" evidence="7">
    <location>
        <begin position="467"/>
        <end position="487"/>
    </location>
</feature>
<feature type="transmembrane region" description="Helical" evidence="7">
    <location>
        <begin position="340"/>
        <end position="362"/>
    </location>
</feature>
<evidence type="ECO:0000256" key="3">
    <source>
        <dbReference type="ARBA" id="ARBA00022475"/>
    </source>
</evidence>
<keyword evidence="10" id="KW-1185">Reference proteome</keyword>
<evidence type="ECO:0000256" key="5">
    <source>
        <dbReference type="ARBA" id="ARBA00022989"/>
    </source>
</evidence>
<feature type="domain" description="CstA N-terminal" evidence="8">
    <location>
        <begin position="2"/>
        <end position="360"/>
    </location>
</feature>
<dbReference type="RefSeq" id="WP_370595662.1">
    <property type="nucleotide sequence ID" value="NZ_JALBUR010000005.1"/>
</dbReference>
<feature type="transmembrane region" description="Helical" evidence="7">
    <location>
        <begin position="494"/>
        <end position="517"/>
    </location>
</feature>
<evidence type="ECO:0000256" key="2">
    <source>
        <dbReference type="ARBA" id="ARBA00007755"/>
    </source>
</evidence>
<feature type="transmembrane region" description="Helical" evidence="7">
    <location>
        <begin position="84"/>
        <end position="108"/>
    </location>
</feature>
<comment type="subcellular location">
    <subcellularLocation>
        <location evidence="1">Cell membrane</location>
        <topology evidence="1">Multi-pass membrane protein</topology>
    </subcellularLocation>
</comment>
<keyword evidence="3" id="KW-1003">Cell membrane</keyword>
<evidence type="ECO:0000256" key="4">
    <source>
        <dbReference type="ARBA" id="ARBA00022692"/>
    </source>
</evidence>
<comment type="caution">
    <text evidence="9">The sequence shown here is derived from an EMBL/GenBank/DDBJ whole genome shotgun (WGS) entry which is preliminary data.</text>
</comment>
<name>A0AB35U263_9FIRM</name>
<keyword evidence="4 7" id="KW-0812">Transmembrane</keyword>
<accession>A0AB35U263</accession>
<dbReference type="EMBL" id="JALBUR010000005">
    <property type="protein sequence ID" value="MDX8419163.1"/>
    <property type="molecule type" value="Genomic_DNA"/>
</dbReference>
<feature type="transmembrane region" description="Helical" evidence="7">
    <location>
        <begin position="129"/>
        <end position="149"/>
    </location>
</feature>
<feature type="transmembrane region" description="Helical" evidence="7">
    <location>
        <begin position="258"/>
        <end position="279"/>
    </location>
</feature>
<evidence type="ECO:0000313" key="10">
    <source>
        <dbReference type="Proteomes" id="UP001286174"/>
    </source>
</evidence>
<dbReference type="AlphaFoldDB" id="A0AB35U263"/>
<feature type="transmembrane region" description="Helical" evidence="7">
    <location>
        <begin position="231"/>
        <end position="251"/>
    </location>
</feature>
<proteinExistence type="inferred from homology"/>
<dbReference type="InterPro" id="IPR003706">
    <property type="entry name" value="CstA_N"/>
</dbReference>
<feature type="transmembrane region" description="Helical" evidence="7">
    <location>
        <begin position="299"/>
        <end position="320"/>
    </location>
</feature>
<feature type="transmembrane region" description="Helical" evidence="7">
    <location>
        <begin position="202"/>
        <end position="219"/>
    </location>
</feature>
<feature type="transmembrane region" description="Helical" evidence="7">
    <location>
        <begin position="443"/>
        <end position="461"/>
    </location>
</feature>
<organism evidence="9 10">
    <name type="scientific">Grylomicrobium aquisgranensis</name>
    <dbReference type="NCBI Taxonomy" id="2926318"/>
    <lineage>
        <taxon>Bacteria</taxon>
        <taxon>Bacillati</taxon>
        <taxon>Bacillota</taxon>
        <taxon>Erysipelotrichia</taxon>
        <taxon>Erysipelotrichales</taxon>
        <taxon>Erysipelotrichaceae</taxon>
        <taxon>Grylomicrobium</taxon>
    </lineage>
</organism>
<evidence type="ECO:0000313" key="9">
    <source>
        <dbReference type="EMBL" id="MDX8419163.1"/>
    </source>
</evidence>
<evidence type="ECO:0000256" key="6">
    <source>
        <dbReference type="ARBA" id="ARBA00023136"/>
    </source>
</evidence>
<dbReference type="GO" id="GO:0009267">
    <property type="term" value="P:cellular response to starvation"/>
    <property type="evidence" value="ECO:0007669"/>
    <property type="project" value="InterPro"/>
</dbReference>
<protein>
    <submittedName>
        <fullName evidence="9">Carbon starvation protein A</fullName>
    </submittedName>
</protein>
<feature type="transmembrane region" description="Helical" evidence="7">
    <location>
        <begin position="169"/>
        <end position="190"/>
    </location>
</feature>
<gene>
    <name evidence="9" type="ORF">MOZ60_03535</name>
</gene>
<sequence length="578" mass="62115">MNSLFILLFAVVVLACGYLVYGRWLAKTWGVDPKADTPAVVHNDGEDYVPSSRLTVFAHQFSSIAGAGPVQGPILAAVFGWVPVLLWLLIGGVFFGAVQDFGALYASVKNDGKSIGMVIEKYIGRKGRQFFTLFCWLFSCLVIAAFTSMTSSTFNGYVTGSDGAVTKNFNGAAAATISILFVVCAIVFGLIEKAAGSRMKEWHRFVLAIALIVFMFAAGMKMPAYLTAHQWNLVIMVYLFIAAVMPMWILMQPRDYMTTFMLLGMILGGVLGVIVGHPTMKLNAFNGFVLTTSTGAKSYMFPTLFVTIACGAVSGFHSLVSSGTSSKTISNEKDMLPVGYGAMVTETLLGVVSLIVVGAVAVNGTVPADMTPFQIFSAGVAGFLEKFGIPTSVANVFMTMCISALALSTLDSVGRIGRLSFQELFSGDEEKMPAWRKLLTNRYVATTVTLVLGYVLCLGGYQNIWALFGAANQMLAALVLIGIAVFLKATNRKGWMLYAPMATMLAVTFTAIVLNVINNVKAYMVGTAVFLVNGMQLIMAVFLIVLGLVVAVTCIKTLVETGRRPAERKYPDSNKEAA</sequence>
<comment type="similarity">
    <text evidence="2">Belongs to the peptide transporter carbon starvation (CstA) (TC 2.A.114) family.</text>
</comment>
<evidence type="ECO:0000259" key="8">
    <source>
        <dbReference type="Pfam" id="PF02554"/>
    </source>
</evidence>
<evidence type="ECO:0000256" key="7">
    <source>
        <dbReference type="SAM" id="Phobius"/>
    </source>
</evidence>
<dbReference type="Pfam" id="PF02554">
    <property type="entry name" value="CstA"/>
    <property type="match status" value="2"/>
</dbReference>
<dbReference type="PANTHER" id="PTHR30252:SF0">
    <property type="entry name" value="PEPTIDE TRANSPORTER CSTA"/>
    <property type="match status" value="1"/>
</dbReference>
<feature type="transmembrane region" description="Helical" evidence="7">
    <location>
        <begin position="537"/>
        <end position="559"/>
    </location>
</feature>
<keyword evidence="6 7" id="KW-0472">Membrane</keyword>
<dbReference type="InterPro" id="IPR051605">
    <property type="entry name" value="CstA"/>
</dbReference>
<evidence type="ECO:0000256" key="1">
    <source>
        <dbReference type="ARBA" id="ARBA00004651"/>
    </source>
</evidence>
<feature type="domain" description="CstA N-terminal" evidence="8">
    <location>
        <begin position="365"/>
        <end position="511"/>
    </location>
</feature>
<dbReference type="PANTHER" id="PTHR30252">
    <property type="entry name" value="INNER MEMBRANE PEPTIDE TRANSPORTER"/>
    <property type="match status" value="1"/>
</dbReference>
<dbReference type="Proteomes" id="UP001286174">
    <property type="component" value="Unassembled WGS sequence"/>
</dbReference>
<dbReference type="GO" id="GO:0005886">
    <property type="term" value="C:plasma membrane"/>
    <property type="evidence" value="ECO:0007669"/>
    <property type="project" value="UniProtKB-SubCell"/>
</dbReference>